<dbReference type="RefSeq" id="WP_344427425.1">
    <property type="nucleotide sequence ID" value="NZ_BAAANN010000031.1"/>
</dbReference>
<name>A0ABP5DGU7_9PSEU</name>
<dbReference type="CDD" id="cd00090">
    <property type="entry name" value="HTH_ARSR"/>
    <property type="match status" value="1"/>
</dbReference>
<dbReference type="EMBL" id="BAAANN010000031">
    <property type="protein sequence ID" value="GAA1978962.1"/>
    <property type="molecule type" value="Genomic_DNA"/>
</dbReference>
<evidence type="ECO:0000259" key="2">
    <source>
        <dbReference type="PROSITE" id="PS50987"/>
    </source>
</evidence>
<dbReference type="PROSITE" id="PS50987">
    <property type="entry name" value="HTH_ARSR_2"/>
    <property type="match status" value="1"/>
</dbReference>
<dbReference type="NCBIfam" id="NF033788">
    <property type="entry name" value="HTH_metalloreg"/>
    <property type="match status" value="1"/>
</dbReference>
<reference evidence="4" key="1">
    <citation type="journal article" date="2019" name="Int. J. Syst. Evol. Microbiol.">
        <title>The Global Catalogue of Microorganisms (GCM) 10K type strain sequencing project: providing services to taxonomists for standard genome sequencing and annotation.</title>
        <authorList>
            <consortium name="The Broad Institute Genomics Platform"/>
            <consortium name="The Broad Institute Genome Sequencing Center for Infectious Disease"/>
            <person name="Wu L."/>
            <person name="Ma J."/>
        </authorList>
    </citation>
    <scope>NUCLEOTIDE SEQUENCE [LARGE SCALE GENOMIC DNA]</scope>
    <source>
        <strain evidence="4">JCM 14545</strain>
    </source>
</reference>
<feature type="domain" description="HTH arsR-type" evidence="2">
    <location>
        <begin position="1"/>
        <end position="94"/>
    </location>
</feature>
<dbReference type="SMART" id="SM00418">
    <property type="entry name" value="HTH_ARSR"/>
    <property type="match status" value="1"/>
</dbReference>
<dbReference type="InterPro" id="IPR011991">
    <property type="entry name" value="ArsR-like_HTH"/>
</dbReference>
<dbReference type="Gene3D" id="1.10.10.10">
    <property type="entry name" value="Winged helix-like DNA-binding domain superfamily/Winged helix DNA-binding domain"/>
    <property type="match status" value="1"/>
</dbReference>
<proteinExistence type="predicted"/>
<dbReference type="InterPro" id="IPR001845">
    <property type="entry name" value="HTH_ArsR_DNA-bd_dom"/>
</dbReference>
<evidence type="ECO:0000313" key="4">
    <source>
        <dbReference type="Proteomes" id="UP001501116"/>
    </source>
</evidence>
<dbReference type="SUPFAM" id="SSF46785">
    <property type="entry name" value="Winged helix' DNA-binding domain"/>
    <property type="match status" value="1"/>
</dbReference>
<gene>
    <name evidence="3" type="ORF">GCM10009754_63960</name>
</gene>
<dbReference type="InterPro" id="IPR036390">
    <property type="entry name" value="WH_DNA-bd_sf"/>
</dbReference>
<protein>
    <submittedName>
        <fullName evidence="3">Metalloregulator ArsR/SmtB family transcription factor</fullName>
    </submittedName>
</protein>
<dbReference type="PANTHER" id="PTHR38600">
    <property type="entry name" value="TRANSCRIPTIONAL REGULATORY PROTEIN"/>
    <property type="match status" value="1"/>
</dbReference>
<evidence type="ECO:0000256" key="1">
    <source>
        <dbReference type="SAM" id="MobiDB-lite"/>
    </source>
</evidence>
<comment type="caution">
    <text evidence="3">The sequence shown here is derived from an EMBL/GenBank/DDBJ whole genome shotgun (WGS) entry which is preliminary data.</text>
</comment>
<organism evidence="3 4">
    <name type="scientific">Amycolatopsis minnesotensis</name>
    <dbReference type="NCBI Taxonomy" id="337894"/>
    <lineage>
        <taxon>Bacteria</taxon>
        <taxon>Bacillati</taxon>
        <taxon>Actinomycetota</taxon>
        <taxon>Actinomycetes</taxon>
        <taxon>Pseudonocardiales</taxon>
        <taxon>Pseudonocardiaceae</taxon>
        <taxon>Amycolatopsis</taxon>
    </lineage>
</organism>
<dbReference type="PANTHER" id="PTHR38600:SF2">
    <property type="entry name" value="SLL0088 PROTEIN"/>
    <property type="match status" value="1"/>
</dbReference>
<dbReference type="Pfam" id="PF12840">
    <property type="entry name" value="HTH_20"/>
    <property type="match status" value="1"/>
</dbReference>
<dbReference type="Proteomes" id="UP001501116">
    <property type="component" value="Unassembled WGS sequence"/>
</dbReference>
<feature type="compositionally biased region" description="Basic and acidic residues" evidence="1">
    <location>
        <begin position="107"/>
        <end position="117"/>
    </location>
</feature>
<evidence type="ECO:0000313" key="3">
    <source>
        <dbReference type="EMBL" id="GAA1978962.1"/>
    </source>
</evidence>
<dbReference type="PRINTS" id="PR00778">
    <property type="entry name" value="HTHARSR"/>
</dbReference>
<keyword evidence="4" id="KW-1185">Reference proteome</keyword>
<dbReference type="InterPro" id="IPR036388">
    <property type="entry name" value="WH-like_DNA-bd_sf"/>
</dbReference>
<accession>A0ABP5DGU7</accession>
<feature type="region of interest" description="Disordered" evidence="1">
    <location>
        <begin position="104"/>
        <end position="128"/>
    </location>
</feature>
<sequence>MARPSASSDVFHAVSDPTRRGVLEVLRDQEELAVGAIAERLEVSMPLLSRHLAVLRAAGLVVEQHSGRRRLYRLQPEPLHELHDWAATFAEFWTERLQGLAGYLRSTRPDPTGRGDVPDTGGSRPDGT</sequence>